<evidence type="ECO:0000256" key="5">
    <source>
        <dbReference type="ARBA" id="ARBA00022989"/>
    </source>
</evidence>
<dbReference type="SUPFAM" id="SSF52540">
    <property type="entry name" value="P-loop containing nucleoside triphosphate hydrolases"/>
    <property type="match status" value="2"/>
</dbReference>
<sequence>MDECEVLCSRIGFLNNGSLISIGSSQHLKSRFGNSFLLTLTVTNPSENNLKYLNIIVMKKFGAKPTQDPEYMNVLHWEIPRRAEDLWSNLYRRAHEIANCHHPTFAGDTPMITDFSYVPPKVTPIATFAPVDVTGDYNDITRTVFNISRIASHMCNHTSINIGFVYPNTTKTSVMQLFKERYVNEHGSYKIVPQKFDSLDEMRTALYNDNGSNKTGADCGKYIGGIYVSTLNVSKRQFAYSIFVRDSYYGWHTNQFWPDDGPYGDSAIFSALSRNVIPLFPPYWTSGFLSFQRALDSIFLKMVGKPESRVQLNRFPTPQFQIDGAFILINSTPAVFVYLVVGVLLHTTKEIVSEKESGIRTHLLVMGLDSLAFYGSHFVIAVIKIMVVMGISSIILANGFEHISMFLFVPFCLLFSIPVVLTSILVSVCFRKSSLAIVAIFIIWFGMCKLDEYLDLTPTRIGSCFLGSLNIYTAFRLGVQVMGSFESRMIRLNWLNMFAESTVSFSVGCAFLMLILDIFLMLVLIYYFDNVWPTDDSPRKHPLFFLPCIGKEDLAAEFDFIPTHYDDTNIEPDLSVFDEADISVRKVTKIYETGQVAVDGLSFEAYRGQLTVLLGHNGAGKSTTFSVISGISASTRGEVYICRRSIEYELSECQKEIGYCPQYNPLFKKLTVEEHLRLYGKLKSDIWDRVGEERITRLLNKTNLTEKRNEYADKLSGGMKRKLCVAMALVGNSRVVLLDEPTAGMDPEARLDIAKMLKDEKRNRTILLTTHNMDEADLLADQIAIMCKGRLVCKGSSEYLKNRFGTGYNLTLVVGGDAAVFENKIQDARNALMIVIKRHVPTAKLDNICGMQFSVRLPAEDKNAFVHLFEELETRKAELDLLSFGLSLSTLEQVFLRVGEIAEPSENVDDYENMAGQAAALFGHHEYEPSSCTLFWNQVLAILQRYAINNGRHKLRFLVLIIMLTVVSIIASGGLFPTVKQARNLSLLKQEAFTIPMQFSPADRTANFTYFASKIPQSKPINFPQNVSFSEKVIKHGYDAPALGIGVQVVNKTYRMFFNGAAFHSPPLALSFLSNSILNESVDSIITKVQVYSPDSNDASQKQKSDNGHIATLFTLSIVCFSILTSLYVMPLVEDRVSCFKHQLLLTKLNRVTYWFAVTLYFLIFYVFFCTMYLSTVFFSKMMVIPTSYLAMNILLYLLYFWAAAPFSYVASFGFTSPARAFVGLLSYNLIVGPIAGLTLSVLNQFQVVSFIDTLYWIFYIMFPSFAFADSLTEISRQCVTFGFVVTWGNIRKIIICMIISGCFWWVMIFLLEHTFERIIVSIKRRFRNGYESLSNSQIDPDPEEPIDEDVRNEEFRVHETPSEDLALSVRDISKSFGNFHALRGVTFGVNPNDCFGLLGVNGAGKTTTFDIITGRTLATSGNAHVSGVDIRQMPVIGYCPQFDALPTDLTGRQSHRFPQQRIPHLHRLQPASQKPIWQFVLVDADCFESERKQSEIPERYRYKKVWRQTNNRSVLHECAALGNSPSNGGFLERSVPPCPGNSKLLEPESGFKSGGKTRILRSGYGGSVNENPEGSFGAEDPQN</sequence>
<evidence type="ECO:0000313" key="11">
    <source>
        <dbReference type="WBParaSite" id="Pan_g9828.t1"/>
    </source>
</evidence>
<reference evidence="10" key="1">
    <citation type="journal article" date="2013" name="Genetics">
        <title>The draft genome and transcriptome of Panagrellus redivivus are shaped by the harsh demands of a free-living lifestyle.</title>
        <authorList>
            <person name="Srinivasan J."/>
            <person name="Dillman A.R."/>
            <person name="Macchietto M.G."/>
            <person name="Heikkinen L."/>
            <person name="Lakso M."/>
            <person name="Fracchia K.M."/>
            <person name="Antoshechkin I."/>
            <person name="Mortazavi A."/>
            <person name="Wong G."/>
            <person name="Sternberg P.W."/>
        </authorList>
    </citation>
    <scope>NUCLEOTIDE SEQUENCE [LARGE SCALE GENOMIC DNA]</scope>
    <source>
        <strain evidence="10">MT8872</strain>
    </source>
</reference>
<dbReference type="GO" id="GO:0140359">
    <property type="term" value="F:ABC-type transporter activity"/>
    <property type="evidence" value="ECO:0007669"/>
    <property type="project" value="InterPro"/>
</dbReference>
<evidence type="ECO:0000256" key="2">
    <source>
        <dbReference type="ARBA" id="ARBA00022692"/>
    </source>
</evidence>
<feature type="transmembrane region" description="Helical" evidence="8">
    <location>
        <begin position="435"/>
        <end position="454"/>
    </location>
</feature>
<dbReference type="Pfam" id="PF12698">
    <property type="entry name" value="ABC2_membrane_3"/>
    <property type="match status" value="2"/>
</dbReference>
<dbReference type="GO" id="GO:0016020">
    <property type="term" value="C:membrane"/>
    <property type="evidence" value="ECO:0007669"/>
    <property type="project" value="UniProtKB-SubCell"/>
</dbReference>
<dbReference type="PANTHER" id="PTHR19229">
    <property type="entry name" value="ATP-BINDING CASSETTE TRANSPORTER SUBFAMILY A ABCA"/>
    <property type="match status" value="1"/>
</dbReference>
<dbReference type="InterPro" id="IPR027417">
    <property type="entry name" value="P-loop_NTPase"/>
</dbReference>
<feature type="transmembrane region" description="Helical" evidence="8">
    <location>
        <begin position="403"/>
        <end position="428"/>
    </location>
</feature>
<evidence type="ECO:0000256" key="6">
    <source>
        <dbReference type="ARBA" id="ARBA00023136"/>
    </source>
</evidence>
<keyword evidence="10" id="KW-1185">Reference proteome</keyword>
<feature type="transmembrane region" description="Helical" evidence="8">
    <location>
        <begin position="503"/>
        <end position="528"/>
    </location>
</feature>
<dbReference type="SMART" id="SM00382">
    <property type="entry name" value="AAA"/>
    <property type="match status" value="1"/>
</dbReference>
<comment type="subcellular location">
    <subcellularLocation>
        <location evidence="1">Membrane</location>
        <topology evidence="1">Multi-pass membrane protein</topology>
    </subcellularLocation>
</comment>
<proteinExistence type="predicted"/>
<feature type="transmembrane region" description="Helical" evidence="8">
    <location>
        <begin position="460"/>
        <end position="482"/>
    </location>
</feature>
<dbReference type="GO" id="GO:0005524">
    <property type="term" value="F:ATP binding"/>
    <property type="evidence" value="ECO:0007669"/>
    <property type="project" value="UniProtKB-KW"/>
</dbReference>
<dbReference type="Proteomes" id="UP000492821">
    <property type="component" value="Unassembled WGS sequence"/>
</dbReference>
<dbReference type="FunFam" id="3.40.50.300:FF:000933">
    <property type="entry name" value="ABC transporter A family member 7"/>
    <property type="match status" value="1"/>
</dbReference>
<feature type="transmembrane region" description="Helical" evidence="8">
    <location>
        <begin position="1221"/>
        <end position="1243"/>
    </location>
</feature>
<protein>
    <submittedName>
        <fullName evidence="11">ABC transporter domain-containing protein</fullName>
    </submittedName>
</protein>
<feature type="transmembrane region" description="Helical" evidence="8">
    <location>
        <begin position="1255"/>
        <end position="1273"/>
    </location>
</feature>
<evidence type="ECO:0000256" key="8">
    <source>
        <dbReference type="SAM" id="Phobius"/>
    </source>
</evidence>
<dbReference type="GO" id="GO:0005319">
    <property type="term" value="F:lipid transporter activity"/>
    <property type="evidence" value="ECO:0007669"/>
    <property type="project" value="TreeGrafter"/>
</dbReference>
<organism evidence="10 11">
    <name type="scientific">Panagrellus redivivus</name>
    <name type="common">Microworm</name>
    <dbReference type="NCBI Taxonomy" id="6233"/>
    <lineage>
        <taxon>Eukaryota</taxon>
        <taxon>Metazoa</taxon>
        <taxon>Ecdysozoa</taxon>
        <taxon>Nematoda</taxon>
        <taxon>Chromadorea</taxon>
        <taxon>Rhabditida</taxon>
        <taxon>Tylenchina</taxon>
        <taxon>Panagrolaimomorpha</taxon>
        <taxon>Panagrolaimoidea</taxon>
        <taxon>Panagrolaimidae</taxon>
        <taxon>Panagrellus</taxon>
    </lineage>
</organism>
<feature type="transmembrane region" description="Helical" evidence="8">
    <location>
        <begin position="1194"/>
        <end position="1215"/>
    </location>
</feature>
<accession>A0A7E4WCV7</accession>
<dbReference type="PROSITE" id="PS50893">
    <property type="entry name" value="ABC_TRANSPORTER_2"/>
    <property type="match status" value="1"/>
</dbReference>
<dbReference type="WBParaSite" id="Pan_g9828.t1">
    <property type="protein sequence ID" value="Pan_g9828.t1"/>
    <property type="gene ID" value="Pan_g9828"/>
</dbReference>
<keyword evidence="2 8" id="KW-0812">Transmembrane</keyword>
<feature type="transmembrane region" description="Helical" evidence="8">
    <location>
        <begin position="1110"/>
        <end position="1133"/>
    </location>
</feature>
<keyword evidence="5 8" id="KW-1133">Transmembrane helix</keyword>
<evidence type="ECO:0000259" key="9">
    <source>
        <dbReference type="PROSITE" id="PS50893"/>
    </source>
</evidence>
<dbReference type="Gene3D" id="3.40.50.300">
    <property type="entry name" value="P-loop containing nucleotide triphosphate hydrolases"/>
    <property type="match status" value="2"/>
</dbReference>
<dbReference type="PROSITE" id="PS00211">
    <property type="entry name" value="ABC_TRANSPORTER_1"/>
    <property type="match status" value="1"/>
</dbReference>
<dbReference type="InterPro" id="IPR003439">
    <property type="entry name" value="ABC_transporter-like_ATP-bd"/>
</dbReference>
<dbReference type="InterPro" id="IPR026082">
    <property type="entry name" value="ABCA"/>
</dbReference>
<dbReference type="InterPro" id="IPR013525">
    <property type="entry name" value="ABC2_TM"/>
</dbReference>
<evidence type="ECO:0000256" key="4">
    <source>
        <dbReference type="ARBA" id="ARBA00022840"/>
    </source>
</evidence>
<dbReference type="CDD" id="cd03263">
    <property type="entry name" value="ABC_subfamily_A"/>
    <property type="match status" value="1"/>
</dbReference>
<feature type="transmembrane region" description="Helical" evidence="8">
    <location>
        <begin position="1153"/>
        <end position="1174"/>
    </location>
</feature>
<keyword evidence="6 8" id="KW-0472">Membrane</keyword>
<evidence type="ECO:0000256" key="7">
    <source>
        <dbReference type="SAM" id="MobiDB-lite"/>
    </source>
</evidence>
<dbReference type="PANTHER" id="PTHR19229:SF250">
    <property type="entry name" value="ABC TRANSPORTER DOMAIN-CONTAINING PROTEIN-RELATED"/>
    <property type="match status" value="1"/>
</dbReference>
<reference evidence="11" key="2">
    <citation type="submission" date="2020-10" db="UniProtKB">
        <authorList>
            <consortium name="WormBaseParasite"/>
        </authorList>
    </citation>
    <scope>IDENTIFICATION</scope>
</reference>
<feature type="region of interest" description="Disordered" evidence="7">
    <location>
        <begin position="1530"/>
        <end position="1584"/>
    </location>
</feature>
<name>A0A7E4WCV7_PANRE</name>
<evidence type="ECO:0000256" key="3">
    <source>
        <dbReference type="ARBA" id="ARBA00022741"/>
    </source>
</evidence>
<feature type="transmembrane region" description="Helical" evidence="8">
    <location>
        <begin position="957"/>
        <end position="979"/>
    </location>
</feature>
<dbReference type="GO" id="GO:0016887">
    <property type="term" value="F:ATP hydrolysis activity"/>
    <property type="evidence" value="ECO:0007669"/>
    <property type="project" value="InterPro"/>
</dbReference>
<feature type="domain" description="ABC transporter" evidence="9">
    <location>
        <begin position="582"/>
        <end position="813"/>
    </location>
</feature>
<dbReference type="InterPro" id="IPR003593">
    <property type="entry name" value="AAA+_ATPase"/>
</dbReference>
<evidence type="ECO:0000313" key="10">
    <source>
        <dbReference type="Proteomes" id="UP000492821"/>
    </source>
</evidence>
<dbReference type="Pfam" id="PF00005">
    <property type="entry name" value="ABC_tran"/>
    <property type="match status" value="2"/>
</dbReference>
<keyword evidence="3" id="KW-0547">Nucleotide-binding</keyword>
<feature type="transmembrane region" description="Helical" evidence="8">
    <location>
        <begin position="371"/>
        <end position="397"/>
    </location>
</feature>
<feature type="transmembrane region" description="Helical" evidence="8">
    <location>
        <begin position="324"/>
        <end position="345"/>
    </location>
</feature>
<dbReference type="InterPro" id="IPR017871">
    <property type="entry name" value="ABC_transporter-like_CS"/>
</dbReference>
<keyword evidence="4" id="KW-0067">ATP-binding</keyword>
<evidence type="ECO:0000256" key="1">
    <source>
        <dbReference type="ARBA" id="ARBA00004141"/>
    </source>
</evidence>
<feature type="transmembrane region" description="Helical" evidence="8">
    <location>
        <begin position="1293"/>
        <end position="1316"/>
    </location>
</feature>